<evidence type="ECO:0000313" key="11">
    <source>
        <dbReference type="Proteomes" id="UP000237822"/>
    </source>
</evidence>
<keyword evidence="3" id="KW-0813">Transport</keyword>
<gene>
    <name evidence="10" type="ORF">BCF74_101129</name>
</gene>
<dbReference type="InterPro" id="IPR020846">
    <property type="entry name" value="MFS_dom"/>
</dbReference>
<comment type="similarity">
    <text evidence="2">Belongs to the major facilitator superfamily. Bcr/CmlA family.</text>
</comment>
<keyword evidence="5 8" id="KW-0812">Transmembrane</keyword>
<dbReference type="AlphaFoldDB" id="A0A2T0V0L7"/>
<evidence type="ECO:0000256" key="4">
    <source>
        <dbReference type="ARBA" id="ARBA00022475"/>
    </source>
</evidence>
<evidence type="ECO:0000256" key="7">
    <source>
        <dbReference type="ARBA" id="ARBA00023136"/>
    </source>
</evidence>
<keyword evidence="7 8" id="KW-0472">Membrane</keyword>
<feature type="transmembrane region" description="Helical" evidence="8">
    <location>
        <begin position="293"/>
        <end position="315"/>
    </location>
</feature>
<evidence type="ECO:0000256" key="3">
    <source>
        <dbReference type="ARBA" id="ARBA00022448"/>
    </source>
</evidence>
<dbReference type="PANTHER" id="PTHR23502:SF132">
    <property type="entry name" value="POLYAMINE TRANSPORTER 2-RELATED"/>
    <property type="match status" value="1"/>
</dbReference>
<feature type="transmembrane region" description="Helical" evidence="8">
    <location>
        <begin position="355"/>
        <end position="378"/>
    </location>
</feature>
<evidence type="ECO:0000259" key="9">
    <source>
        <dbReference type="PROSITE" id="PS50850"/>
    </source>
</evidence>
<dbReference type="RefSeq" id="WP_245889135.1">
    <property type="nucleotide sequence ID" value="NZ_PVTI01000001.1"/>
</dbReference>
<feature type="transmembrane region" description="Helical" evidence="8">
    <location>
        <begin position="147"/>
        <end position="171"/>
    </location>
</feature>
<evidence type="ECO:0000256" key="2">
    <source>
        <dbReference type="ARBA" id="ARBA00006236"/>
    </source>
</evidence>
<evidence type="ECO:0000256" key="1">
    <source>
        <dbReference type="ARBA" id="ARBA00004651"/>
    </source>
</evidence>
<dbReference type="CDD" id="cd17320">
    <property type="entry name" value="MFS_MdfA_MDR_like"/>
    <property type="match status" value="1"/>
</dbReference>
<feature type="transmembrane region" description="Helical" evidence="8">
    <location>
        <begin position="20"/>
        <end position="38"/>
    </location>
</feature>
<evidence type="ECO:0000313" key="10">
    <source>
        <dbReference type="EMBL" id="PRY63730.1"/>
    </source>
</evidence>
<dbReference type="GO" id="GO:0005886">
    <property type="term" value="C:plasma membrane"/>
    <property type="evidence" value="ECO:0007669"/>
    <property type="project" value="UniProtKB-SubCell"/>
</dbReference>
<evidence type="ECO:0000256" key="5">
    <source>
        <dbReference type="ARBA" id="ARBA00022692"/>
    </source>
</evidence>
<accession>A0A2T0V0L7</accession>
<evidence type="ECO:0000256" key="6">
    <source>
        <dbReference type="ARBA" id="ARBA00022989"/>
    </source>
</evidence>
<keyword evidence="11" id="KW-1185">Reference proteome</keyword>
<feature type="transmembrane region" description="Helical" evidence="8">
    <location>
        <begin position="114"/>
        <end position="135"/>
    </location>
</feature>
<dbReference type="Proteomes" id="UP000237822">
    <property type="component" value="Unassembled WGS sequence"/>
</dbReference>
<dbReference type="PROSITE" id="PS50850">
    <property type="entry name" value="MFS"/>
    <property type="match status" value="1"/>
</dbReference>
<dbReference type="SUPFAM" id="SSF103473">
    <property type="entry name" value="MFS general substrate transporter"/>
    <property type="match status" value="1"/>
</dbReference>
<dbReference type="InterPro" id="IPR011701">
    <property type="entry name" value="MFS"/>
</dbReference>
<protein>
    <submittedName>
        <fullName evidence="10">DHA1 family bicyclomycin/chloramphenicol resistance-like MFS transporter</fullName>
    </submittedName>
</protein>
<name>A0A2T0V0L7_9MICO</name>
<dbReference type="InterPro" id="IPR036259">
    <property type="entry name" value="MFS_trans_sf"/>
</dbReference>
<dbReference type="NCBIfam" id="TIGR00710">
    <property type="entry name" value="efflux_Bcr_CflA"/>
    <property type="match status" value="1"/>
</dbReference>
<comment type="caution">
    <text evidence="10">The sequence shown here is derived from an EMBL/GenBank/DDBJ whole genome shotgun (WGS) entry which is preliminary data.</text>
</comment>
<dbReference type="Gene3D" id="1.20.1720.10">
    <property type="entry name" value="Multidrug resistance protein D"/>
    <property type="match status" value="1"/>
</dbReference>
<sequence length="428" mass="44727">MSGGSAPAAHAATPSPRHAGLLLTLVLAGMAMLGPFSIDTPFPAFAQMRGEFGVDVDDMQLVVSAYMLAFAAMTPFHGPLSDAVGRRPVIIGALTAYALASVGCALSPNLPTLLVFRVLQGLSAGGSTIIGRTIIRDLFDGPEAQRVMSRVMMIFGLAPAVAPVIGGLLLGLGPWPLIFWFTGLFAVVLAVAVLVVVPETHPRERRRPMRLGPMLGDLVHVARDGQFERMGWAITLVFAGQFIYIGGAAIFVLDLLGKGEGDFWQFFVPMISGVVLGSWISGRSAGRVRARRLITWAFLFAAAMAVVNVVLAVAFGPVLPWAVVGPSLIAIGTGMAFPTIQVAMLDLFPQMRGAAASVAGVMPLATNALIAAVVTPLVSGSVVTLAATSLALVALGCLLWAWHITTTSTRSWRRASGPGDAPPTADPT</sequence>
<dbReference type="InterPro" id="IPR004812">
    <property type="entry name" value="Efflux_drug-R_Bcr/CmlA"/>
</dbReference>
<feature type="transmembrane region" description="Helical" evidence="8">
    <location>
        <begin position="58"/>
        <end position="76"/>
    </location>
</feature>
<dbReference type="GO" id="GO:0042910">
    <property type="term" value="F:xenobiotic transmembrane transporter activity"/>
    <property type="evidence" value="ECO:0007669"/>
    <property type="project" value="InterPro"/>
</dbReference>
<organism evidence="10 11">
    <name type="scientific">Knoellia remsis</name>
    <dbReference type="NCBI Taxonomy" id="407159"/>
    <lineage>
        <taxon>Bacteria</taxon>
        <taxon>Bacillati</taxon>
        <taxon>Actinomycetota</taxon>
        <taxon>Actinomycetes</taxon>
        <taxon>Micrococcales</taxon>
        <taxon>Intrasporangiaceae</taxon>
        <taxon>Knoellia</taxon>
    </lineage>
</organism>
<proteinExistence type="inferred from homology"/>
<keyword evidence="6 8" id="KW-1133">Transmembrane helix</keyword>
<reference evidence="10 11" key="1">
    <citation type="submission" date="2018-03" db="EMBL/GenBank/DDBJ databases">
        <title>Genomic Encyclopedia of Archaeal and Bacterial Type Strains, Phase II (KMG-II): from individual species to whole genera.</title>
        <authorList>
            <person name="Goeker M."/>
        </authorList>
    </citation>
    <scope>NUCLEOTIDE SEQUENCE [LARGE SCALE GENOMIC DNA]</scope>
    <source>
        <strain evidence="10 11">ATCC BAA-1496</strain>
    </source>
</reference>
<evidence type="ECO:0000256" key="8">
    <source>
        <dbReference type="SAM" id="Phobius"/>
    </source>
</evidence>
<feature type="transmembrane region" description="Helical" evidence="8">
    <location>
        <begin position="321"/>
        <end position="343"/>
    </location>
</feature>
<feature type="domain" description="Major facilitator superfamily (MFS) profile" evidence="9">
    <location>
        <begin position="23"/>
        <end position="409"/>
    </location>
</feature>
<feature type="transmembrane region" description="Helical" evidence="8">
    <location>
        <begin position="88"/>
        <end position="108"/>
    </location>
</feature>
<keyword evidence="4" id="KW-1003">Cell membrane</keyword>
<feature type="transmembrane region" description="Helical" evidence="8">
    <location>
        <begin position="263"/>
        <end position="281"/>
    </location>
</feature>
<feature type="transmembrane region" description="Helical" evidence="8">
    <location>
        <begin position="384"/>
        <end position="404"/>
    </location>
</feature>
<dbReference type="Pfam" id="PF07690">
    <property type="entry name" value="MFS_1"/>
    <property type="match status" value="1"/>
</dbReference>
<comment type="subcellular location">
    <subcellularLocation>
        <location evidence="1">Cell membrane</location>
        <topology evidence="1">Multi-pass membrane protein</topology>
    </subcellularLocation>
</comment>
<dbReference type="GO" id="GO:1990961">
    <property type="term" value="P:xenobiotic detoxification by transmembrane export across the plasma membrane"/>
    <property type="evidence" value="ECO:0007669"/>
    <property type="project" value="InterPro"/>
</dbReference>
<feature type="transmembrane region" description="Helical" evidence="8">
    <location>
        <begin position="177"/>
        <end position="197"/>
    </location>
</feature>
<dbReference type="GO" id="GO:0015385">
    <property type="term" value="F:sodium:proton antiporter activity"/>
    <property type="evidence" value="ECO:0007669"/>
    <property type="project" value="TreeGrafter"/>
</dbReference>
<feature type="transmembrane region" description="Helical" evidence="8">
    <location>
        <begin position="232"/>
        <end position="257"/>
    </location>
</feature>
<dbReference type="EMBL" id="PVTI01000001">
    <property type="protein sequence ID" value="PRY63730.1"/>
    <property type="molecule type" value="Genomic_DNA"/>
</dbReference>
<dbReference type="PANTHER" id="PTHR23502">
    <property type="entry name" value="MAJOR FACILITATOR SUPERFAMILY"/>
    <property type="match status" value="1"/>
</dbReference>